<evidence type="ECO:0000313" key="7">
    <source>
        <dbReference type="Proteomes" id="UP000789901"/>
    </source>
</evidence>
<reference evidence="6 7" key="1">
    <citation type="submission" date="2021-06" db="EMBL/GenBank/DDBJ databases">
        <authorList>
            <person name="Kallberg Y."/>
            <person name="Tangrot J."/>
            <person name="Rosling A."/>
        </authorList>
    </citation>
    <scope>NUCLEOTIDE SEQUENCE [LARGE SCALE GENOMIC DNA]</scope>
    <source>
        <strain evidence="6 7">120-4 pot B 10/14</strain>
    </source>
</reference>
<protein>
    <submittedName>
        <fullName evidence="6">22040_t:CDS:1</fullName>
    </submittedName>
</protein>
<feature type="domain" description="Rhodanese" evidence="5">
    <location>
        <begin position="22"/>
        <end position="64"/>
    </location>
</feature>
<dbReference type="PANTHER" id="PTHR47470">
    <property type="entry name" value="CHOLESTEROL OXIDASE"/>
    <property type="match status" value="1"/>
</dbReference>
<accession>A0ABN7UPD1</accession>
<sequence>MQGNKKRQISLPAPYMRPHYDVVVIGSGYGGGIAASRMSRAGKRVALLENGLERWPGDYPTEFTECIRDVQFSSGEGHKGKRTGMYHFYQGSGQSAFCGILGGTSLLNANVADPRVWQMSIWPKDINDDFDKKLSRYEHAKEMLEPIPYPDDYPELPKLRTLEEQAKRLGPEFHKNFSRPPITVTFEDRINNAGVWQRKSTLTGNDSTGINDGSKNSTLMNYLPDAWNHGCEIFCKIDVKSIKQDKKPKKWFPLVLLEQMRYCFVLKQMNGLEISSQLGQGFSGNDDFFGFGYNIDLHCNGVVSPSNFKEPV</sequence>
<evidence type="ECO:0000256" key="3">
    <source>
        <dbReference type="ARBA" id="ARBA00022827"/>
    </source>
</evidence>
<keyword evidence="4" id="KW-0560">Oxidoreductase</keyword>
<dbReference type="SUPFAM" id="SSF51905">
    <property type="entry name" value="FAD/NAD(P)-binding domain"/>
    <property type="match status" value="1"/>
</dbReference>
<dbReference type="Pfam" id="PF00890">
    <property type="entry name" value="FAD_binding_2"/>
    <property type="match status" value="1"/>
</dbReference>
<evidence type="ECO:0000259" key="5">
    <source>
        <dbReference type="PROSITE" id="PS50206"/>
    </source>
</evidence>
<dbReference type="InterPro" id="IPR001763">
    <property type="entry name" value="Rhodanese-like_dom"/>
</dbReference>
<feature type="non-terminal residue" evidence="6">
    <location>
        <position position="312"/>
    </location>
</feature>
<comment type="cofactor">
    <cofactor evidence="1">
        <name>FAD</name>
        <dbReference type="ChEBI" id="CHEBI:57692"/>
    </cofactor>
</comment>
<comment type="caution">
    <text evidence="6">The sequence shown here is derived from an EMBL/GenBank/DDBJ whole genome shotgun (WGS) entry which is preliminary data.</text>
</comment>
<keyword evidence="2" id="KW-0285">Flavoprotein</keyword>
<evidence type="ECO:0000256" key="1">
    <source>
        <dbReference type="ARBA" id="ARBA00001974"/>
    </source>
</evidence>
<dbReference type="InterPro" id="IPR003953">
    <property type="entry name" value="FAD-dep_OxRdtase_2_FAD-bd"/>
</dbReference>
<dbReference type="InterPro" id="IPR036188">
    <property type="entry name" value="FAD/NAD-bd_sf"/>
</dbReference>
<proteinExistence type="predicted"/>
<organism evidence="6 7">
    <name type="scientific">Gigaspora margarita</name>
    <dbReference type="NCBI Taxonomy" id="4874"/>
    <lineage>
        <taxon>Eukaryota</taxon>
        <taxon>Fungi</taxon>
        <taxon>Fungi incertae sedis</taxon>
        <taxon>Mucoromycota</taxon>
        <taxon>Glomeromycotina</taxon>
        <taxon>Glomeromycetes</taxon>
        <taxon>Diversisporales</taxon>
        <taxon>Gigasporaceae</taxon>
        <taxon>Gigaspora</taxon>
    </lineage>
</organism>
<evidence type="ECO:0000256" key="2">
    <source>
        <dbReference type="ARBA" id="ARBA00022630"/>
    </source>
</evidence>
<dbReference type="Proteomes" id="UP000789901">
    <property type="component" value="Unassembled WGS sequence"/>
</dbReference>
<dbReference type="Gene3D" id="3.50.50.60">
    <property type="entry name" value="FAD/NAD(P)-binding domain"/>
    <property type="match status" value="1"/>
</dbReference>
<name>A0ABN7UPD1_GIGMA</name>
<dbReference type="PROSITE" id="PS50206">
    <property type="entry name" value="RHODANESE_3"/>
    <property type="match status" value="1"/>
</dbReference>
<dbReference type="EMBL" id="CAJVQB010004202">
    <property type="protein sequence ID" value="CAG8629672.1"/>
    <property type="molecule type" value="Genomic_DNA"/>
</dbReference>
<dbReference type="PANTHER" id="PTHR47470:SF1">
    <property type="entry name" value="FAD-DEPENDENT OXIDOREDUCTASE 2 FAD BINDING DOMAIN-CONTAINING PROTEIN"/>
    <property type="match status" value="1"/>
</dbReference>
<keyword evidence="3" id="KW-0274">FAD</keyword>
<gene>
    <name evidence="6" type="ORF">GMARGA_LOCUS8267</name>
</gene>
<dbReference type="InterPro" id="IPR052542">
    <property type="entry name" value="Cholesterol_Oxidase"/>
</dbReference>
<evidence type="ECO:0000256" key="4">
    <source>
        <dbReference type="ARBA" id="ARBA00023002"/>
    </source>
</evidence>
<keyword evidence="7" id="KW-1185">Reference proteome</keyword>
<evidence type="ECO:0000313" key="6">
    <source>
        <dbReference type="EMBL" id="CAG8629672.1"/>
    </source>
</evidence>